<name>A0A8J4HGC5_9PROT</name>
<dbReference type="GO" id="GO:0004047">
    <property type="term" value="F:aminomethyltransferase activity"/>
    <property type="evidence" value="ECO:0007669"/>
    <property type="project" value="UniProtKB-EC"/>
</dbReference>
<evidence type="ECO:0000256" key="4">
    <source>
        <dbReference type="ARBA" id="ARBA00022679"/>
    </source>
</evidence>
<dbReference type="InterPro" id="IPR027266">
    <property type="entry name" value="TrmE/GcvT-like"/>
</dbReference>
<protein>
    <recommendedName>
        <fullName evidence="2">aminomethyltransferase</fullName>
        <ecNumber evidence="2">2.1.2.10</ecNumber>
    </recommendedName>
    <alternativeName>
        <fullName evidence="5">Glycine cleavage system T protein</fullName>
    </alternativeName>
</protein>
<dbReference type="PANTHER" id="PTHR43757">
    <property type="entry name" value="AMINOMETHYLTRANSFERASE"/>
    <property type="match status" value="1"/>
</dbReference>
<dbReference type="Pfam" id="PF01571">
    <property type="entry name" value="GCV_T"/>
    <property type="match status" value="1"/>
</dbReference>
<reference evidence="10" key="1">
    <citation type="journal article" date="2020" name="mSystems">
        <title>Genome- and Community-Level Interaction Insights into Carbon Utilization and Element Cycling Functions of Hydrothermarchaeota in Hydrothermal Sediment.</title>
        <authorList>
            <person name="Zhou Z."/>
            <person name="Liu Y."/>
            <person name="Xu W."/>
            <person name="Pan J."/>
            <person name="Luo Z.H."/>
            <person name="Li M."/>
        </authorList>
    </citation>
    <scope>NUCLEOTIDE SEQUENCE</scope>
    <source>
        <strain evidence="10">SpSt-997</strain>
    </source>
</reference>
<feature type="domain" description="Aminomethyltransferase C-terminal" evidence="9">
    <location>
        <begin position="288"/>
        <end position="362"/>
    </location>
</feature>
<dbReference type="AlphaFoldDB" id="A0A8J4HGC5"/>
<evidence type="ECO:0000259" key="9">
    <source>
        <dbReference type="Pfam" id="PF08669"/>
    </source>
</evidence>
<comment type="similarity">
    <text evidence="1">Belongs to the GcvT family.</text>
</comment>
<dbReference type="InterPro" id="IPR028896">
    <property type="entry name" value="GcvT/YgfZ/DmdA"/>
</dbReference>
<dbReference type="NCBIfam" id="TIGR00528">
    <property type="entry name" value="gcvT"/>
    <property type="match status" value="1"/>
</dbReference>
<dbReference type="InterPro" id="IPR013977">
    <property type="entry name" value="GcvT_C"/>
</dbReference>
<comment type="catalytic activity">
    <reaction evidence="6">
        <text>N(6)-[(R)-S(8)-aminomethyldihydrolipoyl]-L-lysyl-[protein] + (6S)-5,6,7,8-tetrahydrofolate = N(6)-[(R)-dihydrolipoyl]-L-lysyl-[protein] + (6R)-5,10-methylene-5,6,7,8-tetrahydrofolate + NH4(+)</text>
        <dbReference type="Rhea" id="RHEA:16945"/>
        <dbReference type="Rhea" id="RHEA-COMP:10475"/>
        <dbReference type="Rhea" id="RHEA-COMP:10492"/>
        <dbReference type="ChEBI" id="CHEBI:15636"/>
        <dbReference type="ChEBI" id="CHEBI:28938"/>
        <dbReference type="ChEBI" id="CHEBI:57453"/>
        <dbReference type="ChEBI" id="CHEBI:83100"/>
        <dbReference type="ChEBI" id="CHEBI:83143"/>
        <dbReference type="EC" id="2.1.2.10"/>
    </reaction>
</comment>
<dbReference type="Gene3D" id="2.40.30.110">
    <property type="entry name" value="Aminomethyltransferase beta-barrel domains"/>
    <property type="match status" value="1"/>
</dbReference>
<dbReference type="Gene3D" id="3.30.1360.120">
    <property type="entry name" value="Probable tRNA modification gtpase trme, domain 1"/>
    <property type="match status" value="1"/>
</dbReference>
<evidence type="ECO:0000256" key="2">
    <source>
        <dbReference type="ARBA" id="ARBA00012616"/>
    </source>
</evidence>
<dbReference type="EC" id="2.1.2.10" evidence="2"/>
<evidence type="ECO:0000259" key="8">
    <source>
        <dbReference type="Pfam" id="PF01571"/>
    </source>
</evidence>
<dbReference type="InterPro" id="IPR006223">
    <property type="entry name" value="GcvT"/>
</dbReference>
<organism evidence="10">
    <name type="scientific">Acidicaldus sp</name>
    <dbReference type="NCBI Taxonomy" id="1872105"/>
    <lineage>
        <taxon>Bacteria</taxon>
        <taxon>Pseudomonadati</taxon>
        <taxon>Pseudomonadota</taxon>
        <taxon>Alphaproteobacteria</taxon>
        <taxon>Acetobacterales</taxon>
        <taxon>Acetobacteraceae</taxon>
        <taxon>Acidicaldus</taxon>
    </lineage>
</organism>
<accession>A0A8J4HGC5</accession>
<dbReference type="Pfam" id="PF08669">
    <property type="entry name" value="GCV_T_C"/>
    <property type="match status" value="1"/>
</dbReference>
<evidence type="ECO:0000313" key="10">
    <source>
        <dbReference type="EMBL" id="HGC44341.1"/>
    </source>
</evidence>
<comment type="caution">
    <text evidence="10">The sequence shown here is derived from an EMBL/GenBank/DDBJ whole genome shotgun (WGS) entry which is preliminary data.</text>
</comment>
<feature type="domain" description="GCVT N-terminal" evidence="8">
    <location>
        <begin position="16"/>
        <end position="262"/>
    </location>
</feature>
<gene>
    <name evidence="10" type="primary">gcvT</name>
    <name evidence="10" type="ORF">ENY07_14135</name>
</gene>
<dbReference type="GO" id="GO:0008483">
    <property type="term" value="F:transaminase activity"/>
    <property type="evidence" value="ECO:0007669"/>
    <property type="project" value="UniProtKB-KW"/>
</dbReference>
<dbReference type="InterPro" id="IPR006222">
    <property type="entry name" value="GCVT_N"/>
</dbReference>
<keyword evidence="4 10" id="KW-0808">Transferase</keyword>
<dbReference type="GO" id="GO:0005960">
    <property type="term" value="C:glycine cleavage complex"/>
    <property type="evidence" value="ECO:0007669"/>
    <property type="project" value="InterPro"/>
</dbReference>
<proteinExistence type="inferred from homology"/>
<evidence type="ECO:0000256" key="6">
    <source>
        <dbReference type="ARBA" id="ARBA00047665"/>
    </source>
</evidence>
<evidence type="ECO:0000256" key="1">
    <source>
        <dbReference type="ARBA" id="ARBA00008609"/>
    </source>
</evidence>
<keyword evidence="3" id="KW-0032">Aminotransferase</keyword>
<feature type="binding site" evidence="7">
    <location>
        <position position="200"/>
    </location>
    <ligand>
        <name>substrate</name>
    </ligand>
</feature>
<dbReference type="NCBIfam" id="NF010093">
    <property type="entry name" value="PRK13579.1"/>
    <property type="match status" value="1"/>
</dbReference>
<dbReference type="EMBL" id="DTQM01000267">
    <property type="protein sequence ID" value="HGC44341.1"/>
    <property type="molecule type" value="Genomic_DNA"/>
</dbReference>
<evidence type="ECO:0000256" key="5">
    <source>
        <dbReference type="ARBA" id="ARBA00031395"/>
    </source>
</evidence>
<dbReference type="Gene3D" id="3.30.70.1400">
    <property type="entry name" value="Aminomethyltransferase beta-barrel domains"/>
    <property type="match status" value="1"/>
</dbReference>
<dbReference type="NCBIfam" id="NF001567">
    <property type="entry name" value="PRK00389.1"/>
    <property type="match status" value="1"/>
</dbReference>
<dbReference type="SUPFAM" id="SSF103025">
    <property type="entry name" value="Folate-binding domain"/>
    <property type="match status" value="1"/>
</dbReference>
<sequence length="369" mass="38512">MESSSAELALSPLDGLHRALGARMVPFAGYVMPLSYPSGILAEHRACRTHAALFDVSHMGQAELLGVGGDAALEHLVPGDLLGLKRGRQRYTLLTGHAGGILDDLMVARLAPERLFLVVNAANKVADFARITAHLSHGPHLVPRPDRALLAFQGPRAAGLLGEISQGFTALPFMGVAEGEIAGINCLVSRSGYTGEDGFEISVAGAEAEALARRLLALPGVVPAGLGARDVLRLEAGLCLHGQDIDATTTPVEADLAWTIAKRRRATADFPGARPILEALGAGPARLRIGLRLEGRAPARAGAPIIAAGEDIGHLTSGGFSPSLNAPIGMGYVVTPAPEPGARLAVRVRGQDLPAHRVTLPFIPHRYAN</sequence>
<dbReference type="SUPFAM" id="SSF101790">
    <property type="entry name" value="Aminomethyltransferase beta-barrel domain"/>
    <property type="match status" value="1"/>
</dbReference>
<dbReference type="PANTHER" id="PTHR43757:SF2">
    <property type="entry name" value="AMINOMETHYLTRANSFERASE, MITOCHONDRIAL"/>
    <property type="match status" value="1"/>
</dbReference>
<dbReference type="GO" id="GO:0006546">
    <property type="term" value="P:glycine catabolic process"/>
    <property type="evidence" value="ECO:0007669"/>
    <property type="project" value="InterPro"/>
</dbReference>
<evidence type="ECO:0000256" key="3">
    <source>
        <dbReference type="ARBA" id="ARBA00022576"/>
    </source>
</evidence>
<dbReference type="InterPro" id="IPR029043">
    <property type="entry name" value="GcvT/YgfZ_C"/>
</dbReference>
<dbReference type="Gene3D" id="4.10.1250.10">
    <property type="entry name" value="Aminomethyltransferase fragment"/>
    <property type="match status" value="1"/>
</dbReference>
<evidence type="ECO:0000256" key="7">
    <source>
        <dbReference type="PIRSR" id="PIRSR006487-1"/>
    </source>
</evidence>
<dbReference type="PIRSF" id="PIRSF006487">
    <property type="entry name" value="GcvT"/>
    <property type="match status" value="1"/>
</dbReference>